<dbReference type="Pfam" id="PF13679">
    <property type="entry name" value="Methyltransf_32"/>
    <property type="match status" value="1"/>
</dbReference>
<dbReference type="PANTHER" id="PTHR13369:SF0">
    <property type="entry name" value="GLUTATHIONE S-TRANSFERASE C-TERMINAL DOMAIN-CONTAINING PROTEIN"/>
    <property type="match status" value="1"/>
</dbReference>
<evidence type="ECO:0000259" key="1">
    <source>
        <dbReference type="Pfam" id="PF13679"/>
    </source>
</evidence>
<protein>
    <recommendedName>
        <fullName evidence="1">Methyltransferase domain-containing protein</fullName>
    </recommendedName>
</protein>
<evidence type="ECO:0000313" key="2">
    <source>
        <dbReference type="EMBL" id="CAA0079218.1"/>
    </source>
</evidence>
<evidence type="ECO:0000313" key="3">
    <source>
        <dbReference type="Proteomes" id="UP000441399"/>
    </source>
</evidence>
<feature type="domain" description="Methyltransferase" evidence="1">
    <location>
        <begin position="146"/>
        <end position="265"/>
    </location>
</feature>
<gene>
    <name evidence="2" type="ORF">OPDIPICF_00083</name>
</gene>
<dbReference type="InterPro" id="IPR029063">
    <property type="entry name" value="SAM-dependent_MTases_sf"/>
</dbReference>
<name>A0A5S9MQ86_9GAMM</name>
<dbReference type="AlphaFoldDB" id="A0A5S9MQ86"/>
<dbReference type="SUPFAM" id="SSF53335">
    <property type="entry name" value="S-adenosyl-L-methionine-dependent methyltransferases"/>
    <property type="match status" value="1"/>
</dbReference>
<organism evidence="2 3">
    <name type="scientific">BD1-7 clade bacterium</name>
    <dbReference type="NCBI Taxonomy" id="2029982"/>
    <lineage>
        <taxon>Bacteria</taxon>
        <taxon>Pseudomonadati</taxon>
        <taxon>Pseudomonadota</taxon>
        <taxon>Gammaproteobacteria</taxon>
        <taxon>Cellvibrionales</taxon>
        <taxon>Spongiibacteraceae</taxon>
        <taxon>BD1-7 clade</taxon>
    </lineage>
</organism>
<dbReference type="InterPro" id="IPR025714">
    <property type="entry name" value="Methyltranfer_dom"/>
</dbReference>
<dbReference type="PANTHER" id="PTHR13369">
    <property type="match status" value="1"/>
</dbReference>
<sequence length="437" mass="49744">MYLDVCAFGTRKRQYISELVACVDQGIIRLFSHLRHVTEMTDFSSHFQILDQWLVRHRRWWQFQPFHHRQSIWRDETPALHALLSELSESEILDLSAQPSRVAQQLAPWIDDALLGVQVEAQLQQKLAQFSVNQHERLHYRVNGRKWQQIVALAQCVPPTGEIVEWCAGKAHLGRLLAFNGATTTSLEWQASLCESARELAARVPVDMTLVHCDVLSSDTASYIRPTTHAVALHACGKLHTHLLQKVVAAGASGVTLAPCCYNLIPDAVYSPLSEAGQVSVLQLSRDDVSLPLKQTVTAGQREQRQRDQELAWRLGFDLLQRELRGIDVYLPLPTVPKSLLAGDFQTFCQWALARKQLDEVIPSSIRLAEIEQRGCQRRVEVRRMELVQSLFRRPLELWLLLDMILYLDDAGYDVTTGTFCDYSLTPRNWLIHAVKS</sequence>
<reference evidence="2 3" key="1">
    <citation type="submission" date="2019-11" db="EMBL/GenBank/DDBJ databases">
        <authorList>
            <person name="Holert J."/>
        </authorList>
    </citation>
    <scope>NUCLEOTIDE SEQUENCE [LARGE SCALE GENOMIC DNA]</scope>
    <source>
        <strain evidence="2">SB11_3</strain>
    </source>
</reference>
<keyword evidence="3" id="KW-1185">Reference proteome</keyword>
<dbReference type="EMBL" id="CACSIO010000001">
    <property type="protein sequence ID" value="CAA0079218.1"/>
    <property type="molecule type" value="Genomic_DNA"/>
</dbReference>
<accession>A0A5S9MQ86</accession>
<dbReference type="OrthoDB" id="5298194at2"/>
<proteinExistence type="predicted"/>
<dbReference type="Proteomes" id="UP000441399">
    <property type="component" value="Unassembled WGS sequence"/>
</dbReference>